<dbReference type="EMBL" id="KZ155825">
    <property type="protein sequence ID" value="OUS44324.1"/>
    <property type="molecule type" value="Genomic_DNA"/>
</dbReference>
<reference evidence="1" key="1">
    <citation type="submission" date="2017-04" db="EMBL/GenBank/DDBJ databases">
        <title>Population genomics of picophytoplankton unveils novel chromosome hypervariability.</title>
        <authorList>
            <consortium name="DOE Joint Genome Institute"/>
            <person name="Blanc-Mathieu R."/>
            <person name="Krasovec M."/>
            <person name="Hebrard M."/>
            <person name="Yau S."/>
            <person name="Desgranges E."/>
            <person name="Martin J."/>
            <person name="Schackwitz W."/>
            <person name="Kuo A."/>
            <person name="Salin G."/>
            <person name="Donnadieu C."/>
            <person name="Desdevises Y."/>
            <person name="Sanchez-Ferandin S."/>
            <person name="Moreau H."/>
            <person name="Rivals E."/>
            <person name="Grigoriev I.V."/>
            <person name="Grimsley N."/>
            <person name="Eyre-Walker A."/>
            <person name="Piganeau G."/>
        </authorList>
    </citation>
    <scope>NUCLEOTIDE SEQUENCE [LARGE SCALE GENOMIC DNA]</scope>
    <source>
        <strain evidence="1">RCC 1115</strain>
    </source>
</reference>
<sequence>MAAFFFCQRRSMAESDSPCVCKRSVIISLESRRIDRSPTLRRHARHSGVSSLAVVALALRADQP</sequence>
<accession>A0A1Y5I7W9</accession>
<proteinExistence type="predicted"/>
<gene>
    <name evidence="1" type="ORF">BE221DRAFT_78563</name>
</gene>
<name>A0A1Y5I7W9_OSTTA</name>
<evidence type="ECO:0000313" key="1">
    <source>
        <dbReference type="EMBL" id="OUS44324.1"/>
    </source>
</evidence>
<dbReference type="Proteomes" id="UP000195557">
    <property type="component" value="Unassembled WGS sequence"/>
</dbReference>
<protein>
    <submittedName>
        <fullName evidence="1">Uncharacterized protein</fullName>
    </submittedName>
</protein>
<organism evidence="1">
    <name type="scientific">Ostreococcus tauri</name>
    <name type="common">Marine green alga</name>
    <dbReference type="NCBI Taxonomy" id="70448"/>
    <lineage>
        <taxon>Eukaryota</taxon>
        <taxon>Viridiplantae</taxon>
        <taxon>Chlorophyta</taxon>
        <taxon>Mamiellophyceae</taxon>
        <taxon>Mamiellales</taxon>
        <taxon>Bathycoccaceae</taxon>
        <taxon>Ostreococcus</taxon>
    </lineage>
</organism>
<dbReference type="AlphaFoldDB" id="A0A1Y5I7W9"/>